<evidence type="ECO:0000256" key="7">
    <source>
        <dbReference type="SAM" id="Phobius"/>
    </source>
</evidence>
<evidence type="ECO:0000259" key="9">
    <source>
        <dbReference type="PROSITE" id="PS50109"/>
    </source>
</evidence>
<evidence type="ECO:0000256" key="5">
    <source>
        <dbReference type="ARBA" id="ARBA00022777"/>
    </source>
</evidence>
<dbReference type="PROSITE" id="PS50109">
    <property type="entry name" value="HIS_KIN"/>
    <property type="match status" value="1"/>
</dbReference>
<keyword evidence="7" id="KW-1133">Transmembrane helix</keyword>
<gene>
    <name evidence="12" type="ORF">SAMN05216463_11660</name>
</gene>
<dbReference type="Pfam" id="PF02518">
    <property type="entry name" value="HATPase_c"/>
    <property type="match status" value="1"/>
</dbReference>
<dbReference type="SMART" id="SM00388">
    <property type="entry name" value="HisKA"/>
    <property type="match status" value="1"/>
</dbReference>
<evidence type="ECO:0000256" key="2">
    <source>
        <dbReference type="ARBA" id="ARBA00012438"/>
    </source>
</evidence>
<dbReference type="PANTHER" id="PTHR43711:SF1">
    <property type="entry name" value="HISTIDINE KINASE 1"/>
    <property type="match status" value="1"/>
</dbReference>
<feature type="domain" description="PAC" evidence="11">
    <location>
        <begin position="641"/>
        <end position="693"/>
    </location>
</feature>
<keyword evidence="7" id="KW-0812">Transmembrane</keyword>
<dbReference type="InterPro" id="IPR050736">
    <property type="entry name" value="Sensor_HK_Regulatory"/>
</dbReference>
<dbReference type="SMART" id="SM00062">
    <property type="entry name" value="PBPb"/>
    <property type="match status" value="1"/>
</dbReference>
<dbReference type="Gene3D" id="3.30.450.20">
    <property type="entry name" value="PAS domain"/>
    <property type="match status" value="2"/>
</dbReference>
<dbReference type="GO" id="GO:0000155">
    <property type="term" value="F:phosphorelay sensor kinase activity"/>
    <property type="evidence" value="ECO:0007669"/>
    <property type="project" value="InterPro"/>
</dbReference>
<dbReference type="Pfam" id="PF08448">
    <property type="entry name" value="PAS_4"/>
    <property type="match status" value="1"/>
</dbReference>
<name>A0A1M6WEC3_XYLRU</name>
<dbReference type="NCBIfam" id="TIGR00229">
    <property type="entry name" value="sensory_box"/>
    <property type="match status" value="1"/>
</dbReference>
<dbReference type="Gene3D" id="1.10.287.130">
    <property type="match status" value="1"/>
</dbReference>
<dbReference type="InterPro" id="IPR035965">
    <property type="entry name" value="PAS-like_dom_sf"/>
</dbReference>
<dbReference type="PRINTS" id="PR00344">
    <property type="entry name" value="BCTRLSENSOR"/>
</dbReference>
<dbReference type="SUPFAM" id="SSF53850">
    <property type="entry name" value="Periplasmic binding protein-like II"/>
    <property type="match status" value="1"/>
</dbReference>
<dbReference type="InterPro" id="IPR004358">
    <property type="entry name" value="Sig_transdc_His_kin-like_C"/>
</dbReference>
<dbReference type="PROSITE" id="PS50113">
    <property type="entry name" value="PAC"/>
    <property type="match status" value="1"/>
</dbReference>
<feature type="domain" description="Histidine kinase" evidence="9">
    <location>
        <begin position="711"/>
        <end position="919"/>
    </location>
</feature>
<dbReference type="EC" id="2.7.13.3" evidence="2"/>
<feature type="domain" description="PAS" evidence="10">
    <location>
        <begin position="455"/>
        <end position="496"/>
    </location>
</feature>
<keyword evidence="4" id="KW-0808">Transferase</keyword>
<dbReference type="Pfam" id="PF00497">
    <property type="entry name" value="SBP_bac_3"/>
    <property type="match status" value="1"/>
</dbReference>
<evidence type="ECO:0000256" key="6">
    <source>
        <dbReference type="ARBA" id="ARBA00023012"/>
    </source>
</evidence>
<dbReference type="InterPro" id="IPR000014">
    <property type="entry name" value="PAS"/>
</dbReference>
<dbReference type="InterPro" id="IPR013656">
    <property type="entry name" value="PAS_4"/>
</dbReference>
<dbReference type="PROSITE" id="PS50112">
    <property type="entry name" value="PAS"/>
    <property type="match status" value="1"/>
</dbReference>
<dbReference type="EMBL" id="FRBD01000016">
    <property type="protein sequence ID" value="SHK92037.1"/>
    <property type="molecule type" value="Genomic_DNA"/>
</dbReference>
<evidence type="ECO:0000259" key="10">
    <source>
        <dbReference type="PROSITE" id="PS50112"/>
    </source>
</evidence>
<dbReference type="InterPro" id="IPR000700">
    <property type="entry name" value="PAS-assoc_C"/>
</dbReference>
<keyword evidence="7" id="KW-0472">Membrane</keyword>
<evidence type="ECO:0000256" key="1">
    <source>
        <dbReference type="ARBA" id="ARBA00000085"/>
    </source>
</evidence>
<evidence type="ECO:0000256" key="3">
    <source>
        <dbReference type="ARBA" id="ARBA00022553"/>
    </source>
</evidence>
<dbReference type="SUPFAM" id="SSF55874">
    <property type="entry name" value="ATPase domain of HSP90 chaperone/DNA topoisomerase II/histidine kinase"/>
    <property type="match status" value="1"/>
</dbReference>
<dbReference type="InterPro" id="IPR003661">
    <property type="entry name" value="HisK_dim/P_dom"/>
</dbReference>
<sequence>MHKTTCHKISWYKRVMMLLLSVHLSLAVAFAQSDTTRVFSVNNPLIYEDVWDLWPYSFLNDNGDPDGFNVDLIRLIMKELDIPYVIRLKPSSEAFRDLKEGKSDLMLGLAVGFHDEFGKFSKNAVTLFTQSVVTPKNKEVVIKRFRDLSNHQVIVCDSSLVYHLMLEYGWGENAIPVGDMSEAIQEVSAKGEGQIVWNTLSLKWLMNRYHIDDLELTPVNMPHGEYKFMSNNQQLLDKLDETYTKLYTNEKIQPLQDKWFYPERQDMEESKGLWYLLGGGLLLLVFMAVYGISYHIQNRKIKLENVKRNNRLALILQTSQVHIWTYDIKTNRFSWHNDNGQVAYTYSMEEFSQRYSHEDFVSLKSALEKLAETRKTDEEEKEIELNLRAKDTEGGDTNDRDYHIVLSVLSRDKKGNPAVIIGTKKDVTEEQQQKRLDAERTLRYWSIFYTPILGIILFNKDGRLVNINPKACDIFGCNAEEIIEKGVDIHSMFNIDMQDMEDVNGYQATQTVGHDMITEFRLMTIHDDAGEMLGVFAFCRDITTSVSSKDQEQESQKKIDALHEEQRQYIEILNAAIGDTDIRKVTYSPDSHTLTIYRGNDTIQHALTQTRCMTLVDEQSQRQAMRLLSDMDDYEDKVIEYNIRTTLRSTGGRPLILYFRLEPCHDNDSKVMEYCGMLRDISEMDWIERQMNLQTAKVQEVENTKNSFVKNMVQEIRTPMSAVVEHVAQINDDSFSANEPELCKVIQQNADYLLHIVDNILYLSRLEARMVEINRQPQNFAELFESQCATGWMKFMNADTNYIVENPYEQLTVDIDAENLGHVIEQVTCNAAQHTKRGTVRARYDYIGRRLIISVDDTGEGIPEAELIRIKEELGGAHNTKGLGLAITKELVSQMGGTLEISSEEGSGTTIYIMIPCHASVIKRKKTA</sequence>
<evidence type="ECO:0000313" key="12">
    <source>
        <dbReference type="EMBL" id="SHK92037.1"/>
    </source>
</evidence>
<dbReference type="InterPro" id="IPR036097">
    <property type="entry name" value="HisK_dim/P_sf"/>
</dbReference>
<evidence type="ECO:0000259" key="11">
    <source>
        <dbReference type="PROSITE" id="PS50113"/>
    </source>
</evidence>
<evidence type="ECO:0000256" key="4">
    <source>
        <dbReference type="ARBA" id="ARBA00022679"/>
    </source>
</evidence>
<feature type="chain" id="PRO_5012861784" description="histidine kinase" evidence="8">
    <location>
        <begin position="32"/>
        <end position="928"/>
    </location>
</feature>
<dbReference type="SUPFAM" id="SSF55785">
    <property type="entry name" value="PYP-like sensor domain (PAS domain)"/>
    <property type="match status" value="2"/>
</dbReference>
<proteinExistence type="predicted"/>
<organism evidence="12 13">
    <name type="scientific">Xylanibacter ruminicola</name>
    <name type="common">Prevotella ruminicola</name>
    <dbReference type="NCBI Taxonomy" id="839"/>
    <lineage>
        <taxon>Bacteria</taxon>
        <taxon>Pseudomonadati</taxon>
        <taxon>Bacteroidota</taxon>
        <taxon>Bacteroidia</taxon>
        <taxon>Bacteroidales</taxon>
        <taxon>Prevotellaceae</taxon>
        <taxon>Xylanibacter</taxon>
    </lineage>
</organism>
<feature type="transmembrane region" description="Helical" evidence="7">
    <location>
        <begin position="272"/>
        <end position="292"/>
    </location>
</feature>
<protein>
    <recommendedName>
        <fullName evidence="2">histidine kinase</fullName>
        <ecNumber evidence="2">2.7.13.3</ecNumber>
    </recommendedName>
</protein>
<dbReference type="SUPFAM" id="SSF47384">
    <property type="entry name" value="Homodimeric domain of signal transducing histidine kinase"/>
    <property type="match status" value="1"/>
</dbReference>
<dbReference type="CDD" id="cd00082">
    <property type="entry name" value="HisKA"/>
    <property type="match status" value="1"/>
</dbReference>
<dbReference type="InterPro" id="IPR003594">
    <property type="entry name" value="HATPase_dom"/>
</dbReference>
<dbReference type="Pfam" id="PF13426">
    <property type="entry name" value="PAS_9"/>
    <property type="match status" value="1"/>
</dbReference>
<dbReference type="InterPro" id="IPR001638">
    <property type="entry name" value="Solute-binding_3/MltF_N"/>
</dbReference>
<dbReference type="AlphaFoldDB" id="A0A1M6WEC3"/>
<reference evidence="12 13" key="1">
    <citation type="submission" date="2016-11" db="EMBL/GenBank/DDBJ databases">
        <authorList>
            <person name="Jaros S."/>
            <person name="Januszkiewicz K."/>
            <person name="Wedrychowicz H."/>
        </authorList>
    </citation>
    <scope>NUCLEOTIDE SEQUENCE [LARGE SCALE GENOMIC DNA]</scope>
    <source>
        <strain evidence="12 13">KHT3</strain>
    </source>
</reference>
<dbReference type="PANTHER" id="PTHR43711">
    <property type="entry name" value="TWO-COMPONENT HISTIDINE KINASE"/>
    <property type="match status" value="1"/>
</dbReference>
<dbReference type="InterPro" id="IPR036890">
    <property type="entry name" value="HATPase_C_sf"/>
</dbReference>
<dbReference type="Gene3D" id="3.40.190.10">
    <property type="entry name" value="Periplasmic binding protein-like II"/>
    <property type="match status" value="2"/>
</dbReference>
<keyword evidence="8" id="KW-0732">Signal</keyword>
<keyword evidence="5" id="KW-0418">Kinase</keyword>
<dbReference type="SMART" id="SM00387">
    <property type="entry name" value="HATPase_c"/>
    <property type="match status" value="1"/>
</dbReference>
<dbReference type="Proteomes" id="UP000184130">
    <property type="component" value="Unassembled WGS sequence"/>
</dbReference>
<dbReference type="CDD" id="cd00130">
    <property type="entry name" value="PAS"/>
    <property type="match status" value="1"/>
</dbReference>
<dbReference type="Pfam" id="PF00512">
    <property type="entry name" value="HisKA"/>
    <property type="match status" value="1"/>
</dbReference>
<dbReference type="Gene3D" id="3.30.565.10">
    <property type="entry name" value="Histidine kinase-like ATPase, C-terminal domain"/>
    <property type="match status" value="1"/>
</dbReference>
<keyword evidence="6" id="KW-0902">Two-component regulatory system</keyword>
<comment type="catalytic activity">
    <reaction evidence="1">
        <text>ATP + protein L-histidine = ADP + protein N-phospho-L-histidine.</text>
        <dbReference type="EC" id="2.7.13.3"/>
    </reaction>
</comment>
<accession>A0A1M6WEC3</accession>
<evidence type="ECO:0000256" key="8">
    <source>
        <dbReference type="SAM" id="SignalP"/>
    </source>
</evidence>
<evidence type="ECO:0000313" key="13">
    <source>
        <dbReference type="Proteomes" id="UP000184130"/>
    </source>
</evidence>
<keyword evidence="3" id="KW-0597">Phosphoprotein</keyword>
<dbReference type="InterPro" id="IPR005467">
    <property type="entry name" value="His_kinase_dom"/>
</dbReference>
<feature type="signal peptide" evidence="8">
    <location>
        <begin position="1"/>
        <end position="31"/>
    </location>
</feature>